<gene>
    <name evidence="2" type="primary">BnaC09g15330D</name>
    <name evidence="1" type="ORF">DARMORV10_C09P22760.1</name>
    <name evidence="2" type="ORF">GSBRNA2T00074086001</name>
</gene>
<dbReference type="AlphaFoldDB" id="A0A078HXJ2"/>
<proteinExistence type="predicted"/>
<dbReference type="EMBL" id="HG994373">
    <property type="protein sequence ID" value="CAF1726207.1"/>
    <property type="molecule type" value="Genomic_DNA"/>
</dbReference>
<reference evidence="2" key="2">
    <citation type="submission" date="2014-06" db="EMBL/GenBank/DDBJ databases">
        <authorList>
            <person name="Genoscope - CEA"/>
        </authorList>
    </citation>
    <scope>NUCLEOTIDE SEQUENCE</scope>
</reference>
<name>A0A078HXJ2_BRANA</name>
<dbReference type="PaxDb" id="3708-A0A078HXJ2"/>
<dbReference type="Proteomes" id="UP001295469">
    <property type="component" value="Chromosome C09"/>
</dbReference>
<dbReference type="UniPathway" id="UPA00767">
    <property type="reaction ID" value="UER00752"/>
</dbReference>
<accession>A0A078HXJ2</accession>
<protein>
    <submittedName>
        <fullName evidence="1">(rape) hypothetical protein</fullName>
    </submittedName>
    <submittedName>
        <fullName evidence="2">BnaC09g15330D protein</fullName>
    </submittedName>
</protein>
<dbReference type="Gramene" id="CDY42054">
    <property type="protein sequence ID" value="CDY42054"/>
    <property type="gene ID" value="GSBRNA2T00074086001"/>
</dbReference>
<evidence type="ECO:0000313" key="2">
    <source>
        <dbReference type="EMBL" id="CDY42054.1"/>
    </source>
</evidence>
<dbReference type="STRING" id="3708.A0A078HXJ2"/>
<keyword evidence="3" id="KW-1185">Reference proteome</keyword>
<evidence type="ECO:0000313" key="3">
    <source>
        <dbReference type="Proteomes" id="UP000028999"/>
    </source>
</evidence>
<reference evidence="2 3" key="1">
    <citation type="journal article" date="2014" name="Science">
        <title>Plant genetics. Early allopolyploid evolution in the post-Neolithic Brassica napus oilseed genome.</title>
        <authorList>
            <person name="Chalhoub B."/>
            <person name="Denoeud F."/>
            <person name="Liu S."/>
            <person name="Parkin I.A."/>
            <person name="Tang H."/>
            <person name="Wang X."/>
            <person name="Chiquet J."/>
            <person name="Belcram H."/>
            <person name="Tong C."/>
            <person name="Samans B."/>
            <person name="Correa M."/>
            <person name="Da Silva C."/>
            <person name="Just J."/>
            <person name="Falentin C."/>
            <person name="Koh C.S."/>
            <person name="Le Clainche I."/>
            <person name="Bernard M."/>
            <person name="Bento P."/>
            <person name="Noel B."/>
            <person name="Labadie K."/>
            <person name="Alberti A."/>
            <person name="Charles M."/>
            <person name="Arnaud D."/>
            <person name="Guo H."/>
            <person name="Daviaud C."/>
            <person name="Alamery S."/>
            <person name="Jabbari K."/>
            <person name="Zhao M."/>
            <person name="Edger P.P."/>
            <person name="Chelaifa H."/>
            <person name="Tack D."/>
            <person name="Lassalle G."/>
            <person name="Mestiri I."/>
            <person name="Schnel N."/>
            <person name="Le Paslier M.C."/>
            <person name="Fan G."/>
            <person name="Renault V."/>
            <person name="Bayer P.E."/>
            <person name="Golicz A.A."/>
            <person name="Manoli S."/>
            <person name="Lee T.H."/>
            <person name="Thi V.H."/>
            <person name="Chalabi S."/>
            <person name="Hu Q."/>
            <person name="Fan C."/>
            <person name="Tollenaere R."/>
            <person name="Lu Y."/>
            <person name="Battail C."/>
            <person name="Shen J."/>
            <person name="Sidebottom C.H."/>
            <person name="Wang X."/>
            <person name="Canaguier A."/>
            <person name="Chauveau A."/>
            <person name="Berard A."/>
            <person name="Deniot G."/>
            <person name="Guan M."/>
            <person name="Liu Z."/>
            <person name="Sun F."/>
            <person name="Lim Y.P."/>
            <person name="Lyons E."/>
            <person name="Town C.D."/>
            <person name="Bancroft I."/>
            <person name="Wang X."/>
            <person name="Meng J."/>
            <person name="Ma J."/>
            <person name="Pires J.C."/>
            <person name="King G.J."/>
            <person name="Brunel D."/>
            <person name="Delourme R."/>
            <person name="Renard M."/>
            <person name="Aury J.M."/>
            <person name="Adams K.L."/>
            <person name="Batley J."/>
            <person name="Snowdon R.J."/>
            <person name="Tost J."/>
            <person name="Edwards D."/>
            <person name="Zhou Y."/>
            <person name="Hua W."/>
            <person name="Sharpe A.G."/>
            <person name="Paterson A.H."/>
            <person name="Guan C."/>
            <person name="Wincker P."/>
        </authorList>
    </citation>
    <scope>NUCLEOTIDE SEQUENCE [LARGE SCALE GENOMIC DNA]</scope>
    <source>
        <strain evidence="3">cv. Darmor-bzh</strain>
    </source>
</reference>
<sequence>MWLGAKLISGASGIIFPIIRAEGVRQMFFPVTVPAYYRAPPVKGETKCS</sequence>
<reference evidence="1" key="3">
    <citation type="submission" date="2021-01" db="EMBL/GenBank/DDBJ databases">
        <authorList>
            <consortium name="Genoscope - CEA"/>
            <person name="William W."/>
        </authorList>
    </citation>
    <scope>NUCLEOTIDE SEQUENCE</scope>
</reference>
<dbReference type="EMBL" id="LK032513">
    <property type="protein sequence ID" value="CDY42054.1"/>
    <property type="molecule type" value="Genomic_DNA"/>
</dbReference>
<organism evidence="2 3">
    <name type="scientific">Brassica napus</name>
    <name type="common">Rape</name>
    <dbReference type="NCBI Taxonomy" id="3708"/>
    <lineage>
        <taxon>Eukaryota</taxon>
        <taxon>Viridiplantae</taxon>
        <taxon>Streptophyta</taxon>
        <taxon>Embryophyta</taxon>
        <taxon>Tracheophyta</taxon>
        <taxon>Spermatophyta</taxon>
        <taxon>Magnoliopsida</taxon>
        <taxon>eudicotyledons</taxon>
        <taxon>Gunneridae</taxon>
        <taxon>Pentapetalae</taxon>
        <taxon>rosids</taxon>
        <taxon>malvids</taxon>
        <taxon>Brassicales</taxon>
        <taxon>Brassicaceae</taxon>
        <taxon>Brassiceae</taxon>
        <taxon>Brassica</taxon>
    </lineage>
</organism>
<dbReference type="Proteomes" id="UP000028999">
    <property type="component" value="Unassembled WGS sequence"/>
</dbReference>
<evidence type="ECO:0000313" key="1">
    <source>
        <dbReference type="EMBL" id="CAF1726207.1"/>
    </source>
</evidence>